<evidence type="ECO:0000313" key="2">
    <source>
        <dbReference type="Proteomes" id="UP000281028"/>
    </source>
</evidence>
<protein>
    <submittedName>
        <fullName evidence="1">Uncharacterized protein</fullName>
    </submittedName>
</protein>
<dbReference type="AlphaFoldDB" id="A0A3S1D531"/>
<dbReference type="Proteomes" id="UP000281028">
    <property type="component" value="Unassembled WGS sequence"/>
</dbReference>
<evidence type="ECO:0000313" key="1">
    <source>
        <dbReference type="EMBL" id="NSL85375.1"/>
    </source>
</evidence>
<keyword evidence="2" id="KW-1185">Reference proteome</keyword>
<dbReference type="PANTHER" id="PTHR37841:SF1">
    <property type="entry name" value="DUF3298 DOMAIN-CONTAINING PROTEIN"/>
    <property type="match status" value="1"/>
</dbReference>
<comment type="caution">
    <text evidence="1">The sequence shown here is derived from an EMBL/GenBank/DDBJ whole genome shotgun (WGS) entry which is preliminary data.</text>
</comment>
<dbReference type="Pfam" id="PF14903">
    <property type="entry name" value="WG_beta_rep"/>
    <property type="match status" value="4"/>
</dbReference>
<organism evidence="1 2">
    <name type="scientific">Chitinophaga solisilvae</name>
    <dbReference type="NCBI Taxonomy" id="1233460"/>
    <lineage>
        <taxon>Bacteria</taxon>
        <taxon>Pseudomonadati</taxon>
        <taxon>Bacteroidota</taxon>
        <taxon>Chitinophagia</taxon>
        <taxon>Chitinophagales</taxon>
        <taxon>Chitinophagaceae</taxon>
        <taxon>Chitinophaga</taxon>
    </lineage>
</organism>
<dbReference type="OrthoDB" id="5464673at2"/>
<accession>A0A3S1D531</accession>
<sequence length="794" mass="88739">MIRRSLLTAALTGITLYSTAQRASLFSNGLARLEEKGKGRYINTAGEKVFDTIISTYHPVDSIAGASVYLNENRDVFIVKRDGQFGVTDDHGKWLVPAAYDTISNEWHSYLLLRRGKKMTYASTAGKILLPLLFEEAGILDDTHFDVKQNGKWGIFSVPENKLIVPAIYEKIDYCGGCGSKSEYVYAQQQGKWGVVSFKNDILIPFRYEHSHMRMRADEWVLSFQKNKQPVIINLDLKKEYGPPAFAAVELMGNGLLKAKKNGRYGLINAAGATVLDFIYDDITDPYGDYASGPYLIITANRKSGVVNENGRIVIPPSVDGDITCKGDYLIISRNGLYNIMDSTGKVLLKKDYTEIFPLLSDRQSHGYPPVFVLKEKALYGFYNPGTRTLVAPAFHEVEPLQGHPELIETVYRERTGLYTTDGVQLLPPAYNSYSFLTPTLLSVTTDKGRGVYDLESRKEIFAPVYRELEIFSGNDNWLRVGAAPEDSYDFLYGLRDFKGNEILPAAYNSISAAGSNRYLLQQRISDTASRWLVYDSDARKITTLPYHYAALSGQPDILIVSDSRNSFLWNAVTGKNISDTYPLSEMNGLPGISGFRKNLSALVKAGKAGVINNKGATIIPFTYDGATILDNGIILLFRKTADGQFKYGYADSTGKLLVPPEYDCDQRLTTSDFEDSTWLPLYKYDANNYHVKTGVADMQGNIKLPPIYDRVLCNKDGKGFLVQEKGFFSILGPDGKPITSRRFNDVMIPRTPGYRSLSAVYTFPLLCRIDGEYRFVTAQGEMWEVEVKDVIGF</sequence>
<dbReference type="InterPro" id="IPR032774">
    <property type="entry name" value="WG_beta_rep"/>
</dbReference>
<gene>
    <name evidence="1" type="ORF">ECE50_000930</name>
</gene>
<proteinExistence type="predicted"/>
<dbReference type="PANTHER" id="PTHR37841">
    <property type="entry name" value="GLR2918 PROTEIN"/>
    <property type="match status" value="1"/>
</dbReference>
<name>A0A3S1D531_9BACT</name>
<dbReference type="EMBL" id="RIAR02000001">
    <property type="protein sequence ID" value="NSL85375.1"/>
    <property type="molecule type" value="Genomic_DNA"/>
</dbReference>
<reference evidence="1" key="1">
    <citation type="submission" date="2020-05" db="EMBL/GenBank/DDBJ databases">
        <title>Chitinophaga laudate sp. nov., isolated from a tropical peat swamp.</title>
        <authorList>
            <person name="Goh C.B.S."/>
            <person name="Lee M.S."/>
            <person name="Parimannan S."/>
            <person name="Pasbakhsh P."/>
            <person name="Yule C.M."/>
            <person name="Rajandas H."/>
            <person name="Loke S."/>
            <person name="Croft L."/>
            <person name="Tan J.B.L."/>
        </authorList>
    </citation>
    <scope>NUCLEOTIDE SEQUENCE</scope>
    <source>
        <strain evidence="1">Mgbs1</strain>
    </source>
</reference>